<evidence type="ECO:0000313" key="12">
    <source>
        <dbReference type="Proteomes" id="UP000076567"/>
    </source>
</evidence>
<comment type="subunit">
    <text evidence="8">Monomer.</text>
</comment>
<accession>A0A163S433</accession>
<name>A0A163S433_9BACL</name>
<dbReference type="GO" id="GO:0072344">
    <property type="term" value="P:rescue of stalled ribosome"/>
    <property type="evidence" value="ECO:0007669"/>
    <property type="project" value="UniProtKB-UniRule"/>
</dbReference>
<dbReference type="InterPro" id="IPR001328">
    <property type="entry name" value="Pept_tRNA_hydro"/>
</dbReference>
<keyword evidence="4 8" id="KW-0694">RNA-binding</keyword>
<comment type="function">
    <text evidence="8">Hydrolyzes ribosome-free peptidyl-tRNAs (with 1 or more amino acids incorporated), which drop off the ribosome during protein synthesis, or as a result of ribosome stalling.</text>
</comment>
<comment type="subcellular location">
    <subcellularLocation>
        <location evidence="8">Cytoplasm</location>
    </subcellularLocation>
</comment>
<evidence type="ECO:0000256" key="4">
    <source>
        <dbReference type="ARBA" id="ARBA00022884"/>
    </source>
</evidence>
<evidence type="ECO:0000256" key="1">
    <source>
        <dbReference type="ARBA" id="ARBA00013260"/>
    </source>
</evidence>
<feature type="site" description="Discriminates between blocked and unblocked aminoacyl-tRNA" evidence="8">
    <location>
        <position position="9"/>
    </location>
</feature>
<comment type="similarity">
    <text evidence="5 8 10">Belongs to the PTH family.</text>
</comment>
<dbReference type="GO" id="GO:0000049">
    <property type="term" value="F:tRNA binding"/>
    <property type="evidence" value="ECO:0007669"/>
    <property type="project" value="UniProtKB-UniRule"/>
</dbReference>
<evidence type="ECO:0000313" key="11">
    <source>
        <dbReference type="EMBL" id="KZE68111.1"/>
    </source>
</evidence>
<keyword evidence="3 8" id="KW-0378">Hydrolase</keyword>
<feature type="binding site" evidence="8">
    <location>
        <position position="66"/>
    </location>
    <ligand>
        <name>tRNA</name>
        <dbReference type="ChEBI" id="CHEBI:17843"/>
    </ligand>
</feature>
<dbReference type="HAMAP" id="MF_00083">
    <property type="entry name" value="Pept_tRNA_hydro_bact"/>
    <property type="match status" value="1"/>
</dbReference>
<feature type="binding site" evidence="8">
    <location>
        <position position="112"/>
    </location>
    <ligand>
        <name>tRNA</name>
        <dbReference type="ChEBI" id="CHEBI:17843"/>
    </ligand>
</feature>
<comment type="caution">
    <text evidence="11">The sequence shown here is derived from an EMBL/GenBank/DDBJ whole genome shotgun (WGS) entry which is preliminary data.</text>
</comment>
<evidence type="ECO:0000256" key="8">
    <source>
        <dbReference type="HAMAP-Rule" id="MF_00083"/>
    </source>
</evidence>
<dbReference type="Gene3D" id="3.40.50.1470">
    <property type="entry name" value="Peptidyl-tRNA hydrolase"/>
    <property type="match status" value="1"/>
</dbReference>
<evidence type="ECO:0000256" key="6">
    <source>
        <dbReference type="ARBA" id="ARBA00048707"/>
    </source>
</evidence>
<dbReference type="EMBL" id="LRFC01000004">
    <property type="protein sequence ID" value="KZE68111.1"/>
    <property type="molecule type" value="Genomic_DNA"/>
</dbReference>
<dbReference type="CDD" id="cd00462">
    <property type="entry name" value="PTH"/>
    <property type="match status" value="1"/>
</dbReference>
<dbReference type="GO" id="GO:0004045">
    <property type="term" value="F:peptidyl-tRNA hydrolase activity"/>
    <property type="evidence" value="ECO:0007669"/>
    <property type="project" value="UniProtKB-UniRule"/>
</dbReference>
<gene>
    <name evidence="8" type="primary">pth</name>
    <name evidence="11" type="ORF">AWM68_17045</name>
</gene>
<comment type="catalytic activity">
    <reaction evidence="6 8 9">
        <text>an N-acyl-L-alpha-aminoacyl-tRNA + H2O = an N-acyl-L-amino acid + a tRNA + H(+)</text>
        <dbReference type="Rhea" id="RHEA:54448"/>
        <dbReference type="Rhea" id="RHEA-COMP:10123"/>
        <dbReference type="Rhea" id="RHEA-COMP:13883"/>
        <dbReference type="ChEBI" id="CHEBI:15377"/>
        <dbReference type="ChEBI" id="CHEBI:15378"/>
        <dbReference type="ChEBI" id="CHEBI:59874"/>
        <dbReference type="ChEBI" id="CHEBI:78442"/>
        <dbReference type="ChEBI" id="CHEBI:138191"/>
        <dbReference type="EC" id="3.1.1.29"/>
    </reaction>
</comment>
<dbReference type="FunFam" id="3.40.50.1470:FF:000001">
    <property type="entry name" value="Peptidyl-tRNA hydrolase"/>
    <property type="match status" value="1"/>
</dbReference>
<dbReference type="PROSITE" id="PS01195">
    <property type="entry name" value="PEPT_TRNA_HYDROL_1"/>
    <property type="match status" value="1"/>
</dbReference>
<feature type="binding site" evidence="8">
    <location>
        <position position="14"/>
    </location>
    <ligand>
        <name>tRNA</name>
        <dbReference type="ChEBI" id="CHEBI:17843"/>
    </ligand>
</feature>
<dbReference type="EC" id="3.1.1.29" evidence="1 8"/>
<organism evidence="11 12">
    <name type="scientific">Fictibacillus phosphorivorans</name>
    <dbReference type="NCBI Taxonomy" id="1221500"/>
    <lineage>
        <taxon>Bacteria</taxon>
        <taxon>Bacillati</taxon>
        <taxon>Bacillota</taxon>
        <taxon>Bacilli</taxon>
        <taxon>Bacillales</taxon>
        <taxon>Fictibacillaceae</taxon>
        <taxon>Fictibacillus</taxon>
    </lineage>
</organism>
<evidence type="ECO:0000256" key="3">
    <source>
        <dbReference type="ARBA" id="ARBA00022801"/>
    </source>
</evidence>
<keyword evidence="8" id="KW-0963">Cytoplasm</keyword>
<proteinExistence type="inferred from homology"/>
<dbReference type="GO" id="GO:0005737">
    <property type="term" value="C:cytoplasm"/>
    <property type="evidence" value="ECO:0007669"/>
    <property type="project" value="UniProtKB-SubCell"/>
</dbReference>
<keyword evidence="12" id="KW-1185">Reference proteome</keyword>
<dbReference type="OrthoDB" id="9800507at2"/>
<evidence type="ECO:0000256" key="7">
    <source>
        <dbReference type="ARBA" id="ARBA00050038"/>
    </source>
</evidence>
<dbReference type="SUPFAM" id="SSF53178">
    <property type="entry name" value="Peptidyl-tRNA hydrolase-like"/>
    <property type="match status" value="1"/>
</dbReference>
<dbReference type="AlphaFoldDB" id="A0A163S433"/>
<feature type="active site" description="Proton acceptor" evidence="8">
    <location>
        <position position="19"/>
    </location>
</feature>
<evidence type="ECO:0000256" key="9">
    <source>
        <dbReference type="RuleBase" id="RU000673"/>
    </source>
</evidence>
<evidence type="ECO:0000256" key="2">
    <source>
        <dbReference type="ARBA" id="ARBA00022555"/>
    </source>
</evidence>
<dbReference type="PANTHER" id="PTHR17224:SF1">
    <property type="entry name" value="PEPTIDYL-TRNA HYDROLASE"/>
    <property type="match status" value="1"/>
</dbReference>
<reference evidence="12" key="1">
    <citation type="submission" date="2016-01" db="EMBL/GenBank/DDBJ databases">
        <title>Draft genome of Chromobacterium sp. F49.</title>
        <authorList>
            <person name="Hong K.W."/>
        </authorList>
    </citation>
    <scope>NUCLEOTIDE SEQUENCE [LARGE SCALE GENOMIC DNA]</scope>
    <source>
        <strain evidence="12">P7IIIA</strain>
    </source>
</reference>
<dbReference type="PANTHER" id="PTHR17224">
    <property type="entry name" value="PEPTIDYL-TRNA HYDROLASE"/>
    <property type="match status" value="1"/>
</dbReference>
<dbReference type="InterPro" id="IPR018171">
    <property type="entry name" value="Pept_tRNA_hydro_CS"/>
</dbReference>
<keyword evidence="2 8" id="KW-0820">tRNA-binding</keyword>
<feature type="site" description="Stabilizes the basic form of H active site to accept a proton" evidence="8">
    <location>
        <position position="91"/>
    </location>
</feature>
<evidence type="ECO:0000256" key="5">
    <source>
        <dbReference type="ARBA" id="ARBA00038063"/>
    </source>
</evidence>
<dbReference type="InterPro" id="IPR036416">
    <property type="entry name" value="Pept_tRNA_hydro_sf"/>
</dbReference>
<dbReference type="GO" id="GO:0006515">
    <property type="term" value="P:protein quality control for misfolded or incompletely synthesized proteins"/>
    <property type="evidence" value="ECO:0007669"/>
    <property type="project" value="UniProtKB-UniRule"/>
</dbReference>
<sequence>MKLFIGLGNPGSRFDGTRHNIGFEVIDKLSDSLNIPMQQTKFKGLYGTGNVAGEKVFLLKPLTYMNLSGECVGPFMDYFQIPLEDMVVVYDDLDTIPGKLRLRTKGSAGGHNGIRSMIAHLGTQEFKRIRFGIGRPTNQQPVPDFVLNRFSKEEQIDVESGIDRSVKACEAFIETSFDKVMNKFNG</sequence>
<dbReference type="Proteomes" id="UP000076567">
    <property type="component" value="Unassembled WGS sequence"/>
</dbReference>
<comment type="function">
    <text evidence="8">Catalyzes the release of premature peptidyl moieties from peptidyl-tRNA molecules trapped in stalled 50S ribosomal subunits, and thus maintains levels of free tRNAs and 50S ribosomes.</text>
</comment>
<dbReference type="NCBIfam" id="TIGR00447">
    <property type="entry name" value="pth"/>
    <property type="match status" value="1"/>
</dbReference>
<dbReference type="Pfam" id="PF01195">
    <property type="entry name" value="Pept_tRNA_hydro"/>
    <property type="match status" value="1"/>
</dbReference>
<dbReference type="RefSeq" id="WP_066238145.1">
    <property type="nucleotide sequence ID" value="NZ_LRFC01000004.1"/>
</dbReference>
<evidence type="ECO:0000256" key="10">
    <source>
        <dbReference type="RuleBase" id="RU004320"/>
    </source>
</evidence>
<protein>
    <recommendedName>
        <fullName evidence="7 8">Peptidyl-tRNA hydrolase</fullName>
        <shortName evidence="8">Pth</shortName>
        <ecNumber evidence="1 8">3.1.1.29</ecNumber>
    </recommendedName>
</protein>
<feature type="binding site" evidence="8">
    <location>
        <position position="64"/>
    </location>
    <ligand>
        <name>tRNA</name>
        <dbReference type="ChEBI" id="CHEBI:17843"/>
    </ligand>
</feature>
<dbReference type="PROSITE" id="PS01196">
    <property type="entry name" value="PEPT_TRNA_HYDROL_2"/>
    <property type="match status" value="1"/>
</dbReference>